<evidence type="ECO:0000256" key="5">
    <source>
        <dbReference type="ARBA" id="ARBA00022822"/>
    </source>
</evidence>
<sequence>MTKLDEVLAATRSEGRAALVGYLPVGFPSREGCLRAVRTMVEAGCDIVEVGLPYTDPLMDGPVIQTAATQALEQGVHVSDVFAAVREVSDAGGAAVVMTYWNPVLRHGVREFAQDLAAAGGSGLITPDLVPDEGADWIEVADELGLAKIFLVAPSSTPARIAATTNVTSGFVYAASVMGVTGARTSVGEAAKGLVEKVRATTDLPVCVGLGVASGEQAREIGQYADGVIVGSALVKCLLDVDLDEGLERLAEKTRELAAGVRG</sequence>
<keyword evidence="6 9" id="KW-0057">Aromatic amino acid biosynthesis</keyword>
<proteinExistence type="inferred from homology"/>
<name>A0A417ZAE3_9MICO</name>
<dbReference type="UniPathway" id="UPA00035">
    <property type="reaction ID" value="UER00044"/>
</dbReference>
<accession>A0A417ZAE3</accession>
<evidence type="ECO:0000313" key="12">
    <source>
        <dbReference type="Proteomes" id="UP000285376"/>
    </source>
</evidence>
<reference evidence="11 12" key="1">
    <citation type="submission" date="2018-08" db="EMBL/GenBank/DDBJ databases">
        <title>Whole genome sequence analysis of Dermacoccus abyssi bacteria isolated from Deep Mariana trench Micromonospora spp reveals genes involved in the environmental adaptation and production of secondary metabolites.</title>
        <authorList>
            <person name="Abdel-Mageed W.M."/>
            <person name="Lehri B."/>
            <person name="Nouioui I."/>
            <person name="Goodfellow I."/>
            <person name="Jaspars M."/>
            <person name="Karlyshev A."/>
        </authorList>
    </citation>
    <scope>NUCLEOTIDE SEQUENCE [LARGE SCALE GENOMIC DNA]</scope>
    <source>
        <strain evidence="11 12">MT1.1</strain>
    </source>
</reference>
<dbReference type="RefSeq" id="WP_118912489.1">
    <property type="nucleotide sequence ID" value="NZ_CBCRVH010000002.1"/>
</dbReference>
<comment type="catalytic activity">
    <reaction evidence="8 9">
        <text>(1S,2R)-1-C-(indol-3-yl)glycerol 3-phosphate + L-serine = D-glyceraldehyde 3-phosphate + L-tryptophan + H2O</text>
        <dbReference type="Rhea" id="RHEA:10532"/>
        <dbReference type="ChEBI" id="CHEBI:15377"/>
        <dbReference type="ChEBI" id="CHEBI:33384"/>
        <dbReference type="ChEBI" id="CHEBI:57912"/>
        <dbReference type="ChEBI" id="CHEBI:58866"/>
        <dbReference type="ChEBI" id="CHEBI:59776"/>
        <dbReference type="EC" id="4.2.1.20"/>
    </reaction>
</comment>
<dbReference type="AlphaFoldDB" id="A0A417ZAE3"/>
<evidence type="ECO:0000313" key="11">
    <source>
        <dbReference type="EMBL" id="RHW47604.1"/>
    </source>
</evidence>
<dbReference type="PANTHER" id="PTHR43406">
    <property type="entry name" value="TRYPTOPHAN SYNTHASE, ALPHA CHAIN"/>
    <property type="match status" value="1"/>
</dbReference>
<protein>
    <recommendedName>
        <fullName evidence="9">Tryptophan synthase alpha chain</fullName>
        <ecNumber evidence="9">4.2.1.20</ecNumber>
    </recommendedName>
</protein>
<evidence type="ECO:0000256" key="3">
    <source>
        <dbReference type="ARBA" id="ARBA00011270"/>
    </source>
</evidence>
<keyword evidence="5 9" id="KW-0822">Tryptophan biosynthesis</keyword>
<evidence type="ECO:0000256" key="6">
    <source>
        <dbReference type="ARBA" id="ARBA00023141"/>
    </source>
</evidence>
<dbReference type="PANTHER" id="PTHR43406:SF1">
    <property type="entry name" value="TRYPTOPHAN SYNTHASE ALPHA CHAIN, CHLOROPLASTIC"/>
    <property type="match status" value="1"/>
</dbReference>
<comment type="caution">
    <text evidence="11">The sequence shown here is derived from an EMBL/GenBank/DDBJ whole genome shotgun (WGS) entry which is preliminary data.</text>
</comment>
<keyword evidence="7 9" id="KW-0456">Lyase</keyword>
<evidence type="ECO:0000256" key="4">
    <source>
        <dbReference type="ARBA" id="ARBA00022605"/>
    </source>
</evidence>
<dbReference type="HAMAP" id="MF_00131">
    <property type="entry name" value="Trp_synth_alpha"/>
    <property type="match status" value="1"/>
</dbReference>
<dbReference type="GO" id="GO:0004834">
    <property type="term" value="F:tryptophan synthase activity"/>
    <property type="evidence" value="ECO:0007669"/>
    <property type="project" value="UniProtKB-UniRule"/>
</dbReference>
<evidence type="ECO:0000256" key="10">
    <source>
        <dbReference type="RuleBase" id="RU003662"/>
    </source>
</evidence>
<feature type="active site" description="Proton acceptor" evidence="9">
    <location>
        <position position="49"/>
    </location>
</feature>
<dbReference type="PROSITE" id="PS00167">
    <property type="entry name" value="TRP_SYNTHASE_ALPHA"/>
    <property type="match status" value="1"/>
</dbReference>
<dbReference type="InterPro" id="IPR018204">
    <property type="entry name" value="Trp_synthase_alpha_AS"/>
</dbReference>
<dbReference type="NCBIfam" id="TIGR00262">
    <property type="entry name" value="trpA"/>
    <property type="match status" value="1"/>
</dbReference>
<evidence type="ECO:0000256" key="1">
    <source>
        <dbReference type="ARBA" id="ARBA00003365"/>
    </source>
</evidence>
<dbReference type="Gene3D" id="3.20.20.70">
    <property type="entry name" value="Aldolase class I"/>
    <property type="match status" value="1"/>
</dbReference>
<keyword evidence="4 9" id="KW-0028">Amino-acid biosynthesis</keyword>
<gene>
    <name evidence="9" type="primary">trpA</name>
    <name evidence="11" type="ORF">D1832_02600</name>
</gene>
<dbReference type="InterPro" id="IPR013785">
    <property type="entry name" value="Aldolase_TIM"/>
</dbReference>
<dbReference type="FunFam" id="3.20.20.70:FF:000037">
    <property type="entry name" value="Tryptophan synthase alpha chain"/>
    <property type="match status" value="1"/>
</dbReference>
<organism evidence="11 12">
    <name type="scientific">Dermacoccus abyssi</name>
    <dbReference type="NCBI Taxonomy" id="322596"/>
    <lineage>
        <taxon>Bacteria</taxon>
        <taxon>Bacillati</taxon>
        <taxon>Actinomycetota</taxon>
        <taxon>Actinomycetes</taxon>
        <taxon>Micrococcales</taxon>
        <taxon>Dermacoccaceae</taxon>
        <taxon>Dermacoccus</taxon>
    </lineage>
</organism>
<evidence type="ECO:0000256" key="9">
    <source>
        <dbReference type="HAMAP-Rule" id="MF_00131"/>
    </source>
</evidence>
<evidence type="ECO:0000256" key="2">
    <source>
        <dbReference type="ARBA" id="ARBA00004733"/>
    </source>
</evidence>
<dbReference type="InterPro" id="IPR002028">
    <property type="entry name" value="Trp_synthase_suA"/>
</dbReference>
<evidence type="ECO:0000256" key="7">
    <source>
        <dbReference type="ARBA" id="ARBA00023239"/>
    </source>
</evidence>
<dbReference type="EC" id="4.2.1.20" evidence="9"/>
<dbReference type="CDD" id="cd04724">
    <property type="entry name" value="Tryptophan_synthase_alpha"/>
    <property type="match status" value="1"/>
</dbReference>
<comment type="function">
    <text evidence="1 9">The alpha subunit is responsible for the aldol cleavage of indoleglycerol phosphate to indole and glyceraldehyde 3-phosphate.</text>
</comment>
<comment type="similarity">
    <text evidence="9 10">Belongs to the TrpA family.</text>
</comment>
<dbReference type="SUPFAM" id="SSF51366">
    <property type="entry name" value="Ribulose-phoshate binding barrel"/>
    <property type="match status" value="1"/>
</dbReference>
<dbReference type="GO" id="GO:0005829">
    <property type="term" value="C:cytosol"/>
    <property type="evidence" value="ECO:0007669"/>
    <property type="project" value="TreeGrafter"/>
</dbReference>
<feature type="active site" description="Proton acceptor" evidence="9">
    <location>
        <position position="60"/>
    </location>
</feature>
<evidence type="ECO:0000256" key="8">
    <source>
        <dbReference type="ARBA" id="ARBA00049047"/>
    </source>
</evidence>
<dbReference type="InterPro" id="IPR011060">
    <property type="entry name" value="RibuloseP-bd_barrel"/>
</dbReference>
<comment type="pathway">
    <text evidence="2 9">Amino-acid biosynthesis; L-tryptophan biosynthesis; L-tryptophan from chorismate: step 5/5.</text>
</comment>
<dbReference type="EMBL" id="QWLM01000002">
    <property type="protein sequence ID" value="RHW47604.1"/>
    <property type="molecule type" value="Genomic_DNA"/>
</dbReference>
<comment type="subunit">
    <text evidence="3 9">Tetramer of two alpha and two beta chains.</text>
</comment>
<dbReference type="Proteomes" id="UP000285376">
    <property type="component" value="Unassembled WGS sequence"/>
</dbReference>
<dbReference type="Pfam" id="PF00290">
    <property type="entry name" value="Trp_syntA"/>
    <property type="match status" value="1"/>
</dbReference>